<dbReference type="Proteomes" id="UP001497623">
    <property type="component" value="Unassembled WGS sequence"/>
</dbReference>
<dbReference type="AlphaFoldDB" id="A0AAV2PYS7"/>
<keyword evidence="1" id="KW-0732">Signal</keyword>
<protein>
    <recommendedName>
        <fullName evidence="4">Protein quiver</fullName>
    </recommendedName>
</protein>
<sequence length="209" mass="23162">MTYTLHITAAALVLSNLLARTSCDINCYSCQNFNNELADFDPFCGGEGYNNQTHECVDCSSCVTRVYDGGVKVSRDWTYGDHEEGKCVFYEDHVRCFCNSDLCNDYRCANCFPNTTVTPRPTTTSTTPQPVLQCYMCIGCSNVDENTPQCEDVSFKSCTTIVNMDSAMVSRTCSKEKHTDGECITDEHGLIHCYCEQNLCNGHSVGPSS</sequence>
<evidence type="ECO:0008006" key="4">
    <source>
        <dbReference type="Google" id="ProtNLM"/>
    </source>
</evidence>
<feature type="chain" id="PRO_5043662845" description="Protein quiver" evidence="1">
    <location>
        <begin position="24"/>
        <end position="209"/>
    </location>
</feature>
<keyword evidence="3" id="KW-1185">Reference proteome</keyword>
<reference evidence="2 3" key="1">
    <citation type="submission" date="2024-05" db="EMBL/GenBank/DDBJ databases">
        <authorList>
            <person name="Wallberg A."/>
        </authorList>
    </citation>
    <scope>NUCLEOTIDE SEQUENCE [LARGE SCALE GENOMIC DNA]</scope>
</reference>
<name>A0AAV2PYS7_MEGNR</name>
<proteinExistence type="predicted"/>
<feature type="signal peptide" evidence="1">
    <location>
        <begin position="1"/>
        <end position="23"/>
    </location>
</feature>
<organism evidence="2 3">
    <name type="scientific">Meganyctiphanes norvegica</name>
    <name type="common">Northern krill</name>
    <name type="synonym">Thysanopoda norvegica</name>
    <dbReference type="NCBI Taxonomy" id="48144"/>
    <lineage>
        <taxon>Eukaryota</taxon>
        <taxon>Metazoa</taxon>
        <taxon>Ecdysozoa</taxon>
        <taxon>Arthropoda</taxon>
        <taxon>Crustacea</taxon>
        <taxon>Multicrustacea</taxon>
        <taxon>Malacostraca</taxon>
        <taxon>Eumalacostraca</taxon>
        <taxon>Eucarida</taxon>
        <taxon>Euphausiacea</taxon>
        <taxon>Euphausiidae</taxon>
        <taxon>Meganyctiphanes</taxon>
    </lineage>
</organism>
<gene>
    <name evidence="2" type="ORF">MNOR_LOCUS5125</name>
</gene>
<evidence type="ECO:0000313" key="2">
    <source>
        <dbReference type="EMBL" id="CAL4065878.1"/>
    </source>
</evidence>
<accession>A0AAV2PYS7</accession>
<evidence type="ECO:0000256" key="1">
    <source>
        <dbReference type="SAM" id="SignalP"/>
    </source>
</evidence>
<comment type="caution">
    <text evidence="2">The sequence shown here is derived from an EMBL/GenBank/DDBJ whole genome shotgun (WGS) entry which is preliminary data.</text>
</comment>
<evidence type="ECO:0000313" key="3">
    <source>
        <dbReference type="Proteomes" id="UP001497623"/>
    </source>
</evidence>
<dbReference type="EMBL" id="CAXKWB010001939">
    <property type="protein sequence ID" value="CAL4065878.1"/>
    <property type="molecule type" value="Genomic_DNA"/>
</dbReference>